<name>A0A1P8JU36_9BURK</name>
<accession>A0A1P8JU36</accession>
<gene>
    <name evidence="1" type="ORF">RD110_08685</name>
</gene>
<sequence>MRKTLVVFYSSTGTCRRLAQLLNTQFGWPLGEIREPHVRVGLRGVLRCVADSWLSREPPIRYEGPALRDFDAVVLLAPIWLYRLAGPMRSFIASHGAELRHYAVLSVMGGRGAPNAVAEIGALTGRAPLLSMAFTSREVDDGSCVARLPAFAAAVEGAATADTPLRPHELSPHTA</sequence>
<evidence type="ECO:0000313" key="2">
    <source>
        <dbReference type="Proteomes" id="UP000186609"/>
    </source>
</evidence>
<dbReference type="EMBL" id="CP019236">
    <property type="protein sequence ID" value="APW37263.1"/>
    <property type="molecule type" value="Genomic_DNA"/>
</dbReference>
<reference evidence="1 2" key="1">
    <citation type="submission" date="2017-01" db="EMBL/GenBank/DDBJ databases">
        <authorList>
            <person name="Mah S.A."/>
            <person name="Swanson W.J."/>
            <person name="Moy G.W."/>
            <person name="Vacquier V.D."/>
        </authorList>
    </citation>
    <scope>NUCLEOTIDE SEQUENCE [LARGE SCALE GENOMIC DNA]</scope>
    <source>
        <strain evidence="1 2">DCY110</strain>
    </source>
</reference>
<keyword evidence="2" id="KW-1185">Reference proteome</keyword>
<dbReference type="KEGG" id="rhy:RD110_08685"/>
<dbReference type="STRING" id="1842727.RD110_08685"/>
<proteinExistence type="predicted"/>
<protein>
    <submittedName>
        <fullName evidence="1">Flavodoxin</fullName>
    </submittedName>
</protein>
<dbReference type="RefSeq" id="WP_076198599.1">
    <property type="nucleotide sequence ID" value="NZ_CP019236.1"/>
</dbReference>
<dbReference type="Proteomes" id="UP000186609">
    <property type="component" value="Chromosome"/>
</dbReference>
<organism evidence="1 2">
    <name type="scientific">Rhodoferax koreensis</name>
    <dbReference type="NCBI Taxonomy" id="1842727"/>
    <lineage>
        <taxon>Bacteria</taxon>
        <taxon>Pseudomonadati</taxon>
        <taxon>Pseudomonadota</taxon>
        <taxon>Betaproteobacteria</taxon>
        <taxon>Burkholderiales</taxon>
        <taxon>Comamonadaceae</taxon>
        <taxon>Rhodoferax</taxon>
    </lineage>
</organism>
<evidence type="ECO:0000313" key="1">
    <source>
        <dbReference type="EMBL" id="APW37263.1"/>
    </source>
</evidence>
<dbReference type="InterPro" id="IPR029039">
    <property type="entry name" value="Flavoprotein-like_sf"/>
</dbReference>
<dbReference type="OrthoDB" id="9806505at2"/>
<dbReference type="Gene3D" id="3.40.50.360">
    <property type="match status" value="1"/>
</dbReference>
<dbReference type="AlphaFoldDB" id="A0A1P8JU36"/>
<dbReference type="SUPFAM" id="SSF52218">
    <property type="entry name" value="Flavoproteins"/>
    <property type="match status" value="1"/>
</dbReference>